<accession>A0AAV9F9H6</accession>
<feature type="domain" description="C2H2-type" evidence="4">
    <location>
        <begin position="114"/>
        <end position="142"/>
    </location>
</feature>
<evidence type="ECO:0000256" key="2">
    <source>
        <dbReference type="SAM" id="MobiDB-lite"/>
    </source>
</evidence>
<evidence type="ECO:0000313" key="5">
    <source>
        <dbReference type="EMBL" id="KAK1322566.1"/>
    </source>
</evidence>
<gene>
    <name evidence="5" type="ORF">QJS10_CPA03g01862</name>
</gene>
<feature type="region of interest" description="Disordered" evidence="2">
    <location>
        <begin position="35"/>
        <end position="54"/>
    </location>
</feature>
<dbReference type="PROSITE" id="PS00028">
    <property type="entry name" value="ZINC_FINGER_C2H2_1"/>
    <property type="match status" value="1"/>
</dbReference>
<dbReference type="Gene3D" id="3.90.228.10">
    <property type="match status" value="1"/>
</dbReference>
<dbReference type="SUPFAM" id="SSF56399">
    <property type="entry name" value="ADP-ribosylation"/>
    <property type="match status" value="1"/>
</dbReference>
<feature type="signal peptide" evidence="3">
    <location>
        <begin position="1"/>
        <end position="26"/>
    </location>
</feature>
<dbReference type="PANTHER" id="PTHR31681">
    <property type="entry name" value="C2H2-LIKE ZINC FINGER PROTEIN"/>
    <property type="match status" value="1"/>
</dbReference>
<comment type="caution">
    <text evidence="5">The sequence shown here is derived from an EMBL/GenBank/DDBJ whole genome shotgun (WGS) entry which is preliminary data.</text>
</comment>
<evidence type="ECO:0000256" key="1">
    <source>
        <dbReference type="PROSITE-ProRule" id="PRU00042"/>
    </source>
</evidence>
<dbReference type="PROSITE" id="PS50157">
    <property type="entry name" value="ZINC_FINGER_C2H2_2"/>
    <property type="match status" value="1"/>
</dbReference>
<keyword evidence="6" id="KW-1185">Reference proteome</keyword>
<reference evidence="5" key="2">
    <citation type="submission" date="2023-06" db="EMBL/GenBank/DDBJ databases">
        <authorList>
            <person name="Ma L."/>
            <person name="Liu K.-W."/>
            <person name="Li Z."/>
            <person name="Hsiao Y.-Y."/>
            <person name="Qi Y."/>
            <person name="Fu T."/>
            <person name="Tang G."/>
            <person name="Zhang D."/>
            <person name="Sun W.-H."/>
            <person name="Liu D.-K."/>
            <person name="Li Y."/>
            <person name="Chen G.-Z."/>
            <person name="Liu X.-D."/>
            <person name="Liao X.-Y."/>
            <person name="Jiang Y.-T."/>
            <person name="Yu X."/>
            <person name="Hao Y."/>
            <person name="Huang J."/>
            <person name="Zhao X.-W."/>
            <person name="Ke S."/>
            <person name="Chen Y.-Y."/>
            <person name="Wu W.-L."/>
            <person name="Hsu J.-L."/>
            <person name="Lin Y.-F."/>
            <person name="Huang M.-D."/>
            <person name="Li C.-Y."/>
            <person name="Huang L."/>
            <person name="Wang Z.-W."/>
            <person name="Zhao X."/>
            <person name="Zhong W.-Y."/>
            <person name="Peng D.-H."/>
            <person name="Ahmad S."/>
            <person name="Lan S."/>
            <person name="Zhang J.-S."/>
            <person name="Tsai W.-C."/>
            <person name="Van De Peer Y."/>
            <person name="Liu Z.-J."/>
        </authorList>
    </citation>
    <scope>NUCLEOTIDE SEQUENCE</scope>
    <source>
        <strain evidence="5">CP</strain>
        <tissue evidence="5">Leaves</tissue>
    </source>
</reference>
<sequence>MATIVRSLLNALLLLLLHLGCFFCSSHQSHTKKRKISPISSPSHFPPPSKSHKTLSLSNLKRLLSLTKPPTINEEQHLQQQQQQQPIVPIPPKPIFQSDPLIKNLSFPSRLDIFPCNLCGEVFIKPHLLDHHVSTRHALSELSDSDSGMNIVRIIFHSGWRGRDMIPTVHRIFKIHNNPKTLARFEEYRDSIRSKAARAAAGGGGGRRNERCAADGNERLRFHCSTLICSLGEAAGGVCGGQFCSTCGIVRGGFSPKMDGIATHSTSWGAHASLPADLEEEFGFLHVRRAMLVCRVVAGRVAPDPMMDDGSSDKDGGGGYDSVVGRTLAGLKEDDELFVFSPRAVLPCFVITYSVS</sequence>
<feature type="chain" id="PRO_5043552617" description="C2H2-type domain-containing protein" evidence="3">
    <location>
        <begin position="27"/>
        <end position="356"/>
    </location>
</feature>
<proteinExistence type="predicted"/>
<evidence type="ECO:0000313" key="6">
    <source>
        <dbReference type="Proteomes" id="UP001180020"/>
    </source>
</evidence>
<dbReference type="PANTHER" id="PTHR31681:SF104">
    <property type="entry name" value="OS03G0264600 PROTEIN"/>
    <property type="match status" value="1"/>
</dbReference>
<dbReference type="AlphaFoldDB" id="A0AAV9F9H6"/>
<evidence type="ECO:0000259" key="4">
    <source>
        <dbReference type="PROSITE" id="PS50157"/>
    </source>
</evidence>
<dbReference type="InterPro" id="IPR013087">
    <property type="entry name" value="Znf_C2H2_type"/>
</dbReference>
<name>A0AAV9F9H6_ACOCL</name>
<protein>
    <recommendedName>
        <fullName evidence="4">C2H2-type domain-containing protein</fullName>
    </recommendedName>
</protein>
<keyword evidence="1" id="KW-0862">Zinc</keyword>
<keyword evidence="1" id="KW-0479">Metal-binding</keyword>
<keyword evidence="3" id="KW-0732">Signal</keyword>
<dbReference type="GO" id="GO:0008270">
    <property type="term" value="F:zinc ion binding"/>
    <property type="evidence" value="ECO:0007669"/>
    <property type="project" value="UniProtKB-KW"/>
</dbReference>
<organism evidence="5 6">
    <name type="scientific">Acorus calamus</name>
    <name type="common">Sweet flag</name>
    <dbReference type="NCBI Taxonomy" id="4465"/>
    <lineage>
        <taxon>Eukaryota</taxon>
        <taxon>Viridiplantae</taxon>
        <taxon>Streptophyta</taxon>
        <taxon>Embryophyta</taxon>
        <taxon>Tracheophyta</taxon>
        <taxon>Spermatophyta</taxon>
        <taxon>Magnoliopsida</taxon>
        <taxon>Liliopsida</taxon>
        <taxon>Acoraceae</taxon>
        <taxon>Acorus</taxon>
    </lineage>
</organism>
<keyword evidence="1" id="KW-0863">Zinc-finger</keyword>
<dbReference type="Proteomes" id="UP001180020">
    <property type="component" value="Unassembled WGS sequence"/>
</dbReference>
<dbReference type="EMBL" id="JAUJYO010000003">
    <property type="protein sequence ID" value="KAK1322566.1"/>
    <property type="molecule type" value="Genomic_DNA"/>
</dbReference>
<reference evidence="5" key="1">
    <citation type="journal article" date="2023" name="Nat. Commun.">
        <title>Diploid and tetraploid genomes of Acorus and the evolution of monocots.</title>
        <authorList>
            <person name="Ma L."/>
            <person name="Liu K.W."/>
            <person name="Li Z."/>
            <person name="Hsiao Y.Y."/>
            <person name="Qi Y."/>
            <person name="Fu T."/>
            <person name="Tang G.D."/>
            <person name="Zhang D."/>
            <person name="Sun W.H."/>
            <person name="Liu D.K."/>
            <person name="Li Y."/>
            <person name="Chen G.Z."/>
            <person name="Liu X.D."/>
            <person name="Liao X.Y."/>
            <person name="Jiang Y.T."/>
            <person name="Yu X."/>
            <person name="Hao Y."/>
            <person name="Huang J."/>
            <person name="Zhao X.W."/>
            <person name="Ke S."/>
            <person name="Chen Y.Y."/>
            <person name="Wu W.L."/>
            <person name="Hsu J.L."/>
            <person name="Lin Y.F."/>
            <person name="Huang M.D."/>
            <person name="Li C.Y."/>
            <person name="Huang L."/>
            <person name="Wang Z.W."/>
            <person name="Zhao X."/>
            <person name="Zhong W.Y."/>
            <person name="Peng D.H."/>
            <person name="Ahmad S."/>
            <person name="Lan S."/>
            <person name="Zhang J.S."/>
            <person name="Tsai W.C."/>
            <person name="Van de Peer Y."/>
            <person name="Liu Z.J."/>
        </authorList>
    </citation>
    <scope>NUCLEOTIDE SEQUENCE</scope>
    <source>
        <strain evidence="5">CP</strain>
    </source>
</reference>
<evidence type="ECO:0000256" key="3">
    <source>
        <dbReference type="SAM" id="SignalP"/>
    </source>
</evidence>